<keyword evidence="2 5" id="KW-0812">Transmembrane</keyword>
<feature type="transmembrane region" description="Helical" evidence="5">
    <location>
        <begin position="294"/>
        <end position="316"/>
    </location>
</feature>
<dbReference type="Pfam" id="PF13520">
    <property type="entry name" value="AA_permease_2"/>
    <property type="match status" value="1"/>
</dbReference>
<dbReference type="RefSeq" id="WP_266051049.1">
    <property type="nucleotide sequence ID" value="NZ_JAPFQO010000002.1"/>
</dbReference>
<dbReference type="EMBL" id="JAPFQO010000002">
    <property type="protein sequence ID" value="MCX2738991.1"/>
    <property type="molecule type" value="Genomic_DNA"/>
</dbReference>
<feature type="transmembrane region" description="Helical" evidence="5">
    <location>
        <begin position="183"/>
        <end position="202"/>
    </location>
</feature>
<name>A0ABT3RBU7_9BACT</name>
<feature type="transmembrane region" description="Helical" evidence="5">
    <location>
        <begin position="37"/>
        <end position="57"/>
    </location>
</feature>
<feature type="transmembrane region" description="Helical" evidence="5">
    <location>
        <begin position="385"/>
        <end position="404"/>
    </location>
</feature>
<keyword evidence="7" id="KW-1185">Reference proteome</keyword>
<feature type="transmembrane region" description="Helical" evidence="5">
    <location>
        <begin position="69"/>
        <end position="92"/>
    </location>
</feature>
<evidence type="ECO:0000256" key="1">
    <source>
        <dbReference type="ARBA" id="ARBA00004141"/>
    </source>
</evidence>
<feature type="transmembrane region" description="Helical" evidence="5">
    <location>
        <begin position="254"/>
        <end position="274"/>
    </location>
</feature>
<keyword evidence="3 5" id="KW-1133">Transmembrane helix</keyword>
<evidence type="ECO:0000256" key="5">
    <source>
        <dbReference type="SAM" id="Phobius"/>
    </source>
</evidence>
<dbReference type="InterPro" id="IPR050598">
    <property type="entry name" value="AminoAcid_Transporter"/>
</dbReference>
<feature type="transmembrane region" description="Helical" evidence="5">
    <location>
        <begin position="153"/>
        <end position="176"/>
    </location>
</feature>
<sequence>MEYFKGKEASLQSAKAQQAPTQAAPATITPSAAPKPVLGKVDAISMIVGIVVGAGIFRTPSLVAANTDGAAMFLVAWLLGGLVSLIGALCYAELTTTFPNAGGDYHFLTRAFGKKPAFLFAWARMSVIQTGSIALLAFIIGDYAAQIYSIGELSSVVYAALVVTLLTGINIIGISVGAGTQKLLTALEVLGILIVITAGLFFAPSGSTASAPPAAPETANSLGLAMVFVLLTFGGWNEAAYISAELRSGRKGMASVMILSILLITTIYVLMNLSYLNVLGLQGMAQSSAVAGDLMGAVFGEGGLVLIGVIVAIAALTSANATIFTGARTNYALGRDFPVFGFLGKWNPRTSSPVNAFLVQGAIALALIGLGYITRNGFETMVEYTAPVFWFFLLLVGIALFVLRRKEPHLNRPFRVPLYPFTPLIFCLTSAYLLYSSLVYTGLGALVGVAVLLIGVLLLLALPALNRWSGNGNANKYYPNKKEG</sequence>
<evidence type="ECO:0000256" key="2">
    <source>
        <dbReference type="ARBA" id="ARBA00022692"/>
    </source>
</evidence>
<dbReference type="Proteomes" id="UP001207228">
    <property type="component" value="Unassembled WGS sequence"/>
</dbReference>
<organism evidence="6 7">
    <name type="scientific">Pontibacter anaerobius</name>
    <dbReference type="NCBI Taxonomy" id="2993940"/>
    <lineage>
        <taxon>Bacteria</taxon>
        <taxon>Pseudomonadati</taxon>
        <taxon>Bacteroidota</taxon>
        <taxon>Cytophagia</taxon>
        <taxon>Cytophagales</taxon>
        <taxon>Hymenobacteraceae</taxon>
        <taxon>Pontibacter</taxon>
    </lineage>
</organism>
<proteinExistence type="predicted"/>
<dbReference type="PANTHER" id="PTHR11785">
    <property type="entry name" value="AMINO ACID TRANSPORTER"/>
    <property type="match status" value="1"/>
</dbReference>
<accession>A0ABT3RBU7</accession>
<keyword evidence="4 5" id="KW-0472">Membrane</keyword>
<feature type="transmembrane region" description="Helical" evidence="5">
    <location>
        <begin position="117"/>
        <end position="141"/>
    </location>
</feature>
<reference evidence="6 7" key="1">
    <citation type="submission" date="2022-11" db="EMBL/GenBank/DDBJ databases">
        <title>The characterization of three novel Bacteroidetes species and genomic analysis of their roles in tidal elemental geochemical cycles.</title>
        <authorList>
            <person name="Ma K.-J."/>
        </authorList>
    </citation>
    <scope>NUCLEOTIDE SEQUENCE [LARGE SCALE GENOMIC DNA]</scope>
    <source>
        <strain evidence="6 7">M82</strain>
    </source>
</reference>
<comment type="caution">
    <text evidence="6">The sequence shown here is derived from an EMBL/GenBank/DDBJ whole genome shotgun (WGS) entry which is preliminary data.</text>
</comment>
<feature type="transmembrane region" description="Helical" evidence="5">
    <location>
        <begin position="354"/>
        <end position="373"/>
    </location>
</feature>
<dbReference type="PIRSF" id="PIRSF006060">
    <property type="entry name" value="AA_transporter"/>
    <property type="match status" value="1"/>
</dbReference>
<dbReference type="PANTHER" id="PTHR11785:SF512">
    <property type="entry name" value="SOBREMESA, ISOFORM B"/>
    <property type="match status" value="1"/>
</dbReference>
<evidence type="ECO:0000313" key="7">
    <source>
        <dbReference type="Proteomes" id="UP001207228"/>
    </source>
</evidence>
<comment type="subcellular location">
    <subcellularLocation>
        <location evidence="1">Membrane</location>
        <topology evidence="1">Multi-pass membrane protein</topology>
    </subcellularLocation>
</comment>
<evidence type="ECO:0000313" key="6">
    <source>
        <dbReference type="EMBL" id="MCX2738991.1"/>
    </source>
</evidence>
<evidence type="ECO:0000256" key="4">
    <source>
        <dbReference type="ARBA" id="ARBA00023136"/>
    </source>
</evidence>
<evidence type="ECO:0000256" key="3">
    <source>
        <dbReference type="ARBA" id="ARBA00022989"/>
    </source>
</evidence>
<protein>
    <submittedName>
        <fullName evidence="6">Amino acid permease</fullName>
    </submittedName>
</protein>
<feature type="transmembrane region" description="Helical" evidence="5">
    <location>
        <begin position="441"/>
        <end position="462"/>
    </location>
</feature>
<feature type="transmembrane region" description="Helical" evidence="5">
    <location>
        <begin position="416"/>
        <end position="435"/>
    </location>
</feature>
<dbReference type="InterPro" id="IPR002293">
    <property type="entry name" value="AA/rel_permease1"/>
</dbReference>
<gene>
    <name evidence="6" type="ORF">OO017_03455</name>
</gene>
<feature type="transmembrane region" description="Helical" evidence="5">
    <location>
        <begin position="222"/>
        <end position="242"/>
    </location>
</feature>
<dbReference type="Gene3D" id="1.20.1740.10">
    <property type="entry name" value="Amino acid/polyamine transporter I"/>
    <property type="match status" value="1"/>
</dbReference>